<feature type="region of interest" description="Disordered" evidence="7">
    <location>
        <begin position="338"/>
        <end position="367"/>
    </location>
</feature>
<reference evidence="9" key="1">
    <citation type="journal article" date="2023" name="G3 (Bethesda)">
        <title>Whole genome assembly and annotation of the endangered Caribbean coral Acropora cervicornis.</title>
        <authorList>
            <person name="Selwyn J.D."/>
            <person name="Vollmer S.V."/>
        </authorList>
    </citation>
    <scope>NUCLEOTIDE SEQUENCE</scope>
    <source>
        <strain evidence="9">K2</strain>
    </source>
</reference>
<dbReference type="Proteomes" id="UP001249851">
    <property type="component" value="Unassembled WGS sequence"/>
</dbReference>
<feature type="domain" description="BSD" evidence="8">
    <location>
        <begin position="204"/>
        <end position="256"/>
    </location>
</feature>
<dbReference type="GO" id="GO:0000439">
    <property type="term" value="C:transcription factor TFIIH core complex"/>
    <property type="evidence" value="ECO:0007669"/>
    <property type="project" value="InterPro"/>
</dbReference>
<accession>A0AAD9V8Y0</accession>
<dbReference type="GO" id="GO:0006351">
    <property type="term" value="P:DNA-templated transcription"/>
    <property type="evidence" value="ECO:0007669"/>
    <property type="project" value="InterPro"/>
</dbReference>
<keyword evidence="6" id="KW-0539">Nucleus</keyword>
<comment type="similarity">
    <text evidence="2">Belongs to the TFB1 family.</text>
</comment>
<evidence type="ECO:0000313" key="9">
    <source>
        <dbReference type="EMBL" id="KAK2565594.1"/>
    </source>
</evidence>
<keyword evidence="3" id="KW-0677">Repeat</keyword>
<reference evidence="9" key="2">
    <citation type="journal article" date="2023" name="Science">
        <title>Genomic signatures of disease resistance in endangered staghorn corals.</title>
        <authorList>
            <person name="Vollmer S.V."/>
            <person name="Selwyn J.D."/>
            <person name="Despard B.A."/>
            <person name="Roesel C.L."/>
        </authorList>
    </citation>
    <scope>NUCLEOTIDE SEQUENCE</scope>
    <source>
        <strain evidence="9">K2</strain>
    </source>
</reference>
<dbReference type="InterPro" id="IPR035925">
    <property type="entry name" value="BSD_dom_sf"/>
</dbReference>
<comment type="subcellular location">
    <subcellularLocation>
        <location evidence="1">Nucleus</location>
    </subcellularLocation>
</comment>
<dbReference type="PROSITE" id="PS50858">
    <property type="entry name" value="BSD"/>
    <property type="match status" value="2"/>
</dbReference>
<dbReference type="SUPFAM" id="SSF140383">
    <property type="entry name" value="BSD domain-like"/>
    <property type="match status" value="2"/>
</dbReference>
<evidence type="ECO:0000256" key="3">
    <source>
        <dbReference type="ARBA" id="ARBA00022737"/>
    </source>
</evidence>
<dbReference type="GO" id="GO:0006289">
    <property type="term" value="P:nucleotide-excision repair"/>
    <property type="evidence" value="ECO:0007669"/>
    <property type="project" value="InterPro"/>
</dbReference>
<evidence type="ECO:0000256" key="6">
    <source>
        <dbReference type="ARBA" id="ARBA00023242"/>
    </source>
</evidence>
<proteinExistence type="inferred from homology"/>
<evidence type="ECO:0000256" key="7">
    <source>
        <dbReference type="SAM" id="MobiDB-lite"/>
    </source>
</evidence>
<evidence type="ECO:0000256" key="5">
    <source>
        <dbReference type="ARBA" id="ARBA00023163"/>
    </source>
</evidence>
<evidence type="ECO:0000313" key="10">
    <source>
        <dbReference type="Proteomes" id="UP001249851"/>
    </source>
</evidence>
<keyword evidence="4" id="KW-0805">Transcription regulation</keyword>
<protein>
    <submittedName>
        <fullName evidence="9">General transcription factor IIH subunit 1</fullName>
    </submittedName>
</protein>
<sequence>MADRETVLLEVINTKHKKNGGVLRLLSNTLAWIPHGSDSPKLSCAYSEIKVQRISPEGSSKIQIQLVLHDGNSFTFQFTSEPQSNAKKERDDAKDLLAQLIPAHRKKSNKELEEKNRMLKDNPELFQLYKDLVVSNVITAEEFWANRGKDIQAVQTDQAIGLSSALLGKYTLYTLILISDMVTGAWLVDHGLVAMADMQPESSGCNEVKYNLNVDTIEAIFKTYPAVKKKHQEVVPHEMPEKDFWTKFFQSHYFHRDRVSSRPTTGDMFTECAKEDEHEQLKRRLASLKDPLLDLTGASPVPDEGYGQAAELVDSKNCTASQGLFRRLNHHSLMVLETSTDRSSTSAEDNKSVENGHAEDGIPPAKKRRLREMVEFDDLTEEQVTDLPSLKIADSTKFSEGLIPVVTKDQGSLHAKRCFTDDSVALKGSRSEVEHWQPNLPGALPSAMACHVLTEMSPGGSLMSTTSETSMQHLVSSSLQKELKSQYNSLSELLRHFWSCFPVKTQLLEDKMVRIGQSLEKYRDAKLQQFRSQLPSENSHLANHLVEMLDSALFKYRTWLEKKSASRLTR</sequence>
<evidence type="ECO:0000256" key="2">
    <source>
        <dbReference type="ARBA" id="ARBA00009448"/>
    </source>
</evidence>
<feature type="domain" description="BSD" evidence="8">
    <location>
        <begin position="100"/>
        <end position="155"/>
    </location>
</feature>
<dbReference type="CDD" id="cd13229">
    <property type="entry name" value="PH_TFIIH"/>
    <property type="match status" value="1"/>
</dbReference>
<dbReference type="Gene3D" id="6.10.140.1200">
    <property type="match status" value="1"/>
</dbReference>
<gene>
    <name evidence="9" type="ORF">P5673_010722</name>
</gene>
<dbReference type="InterPro" id="IPR011993">
    <property type="entry name" value="PH-like_dom_sf"/>
</dbReference>
<dbReference type="AlphaFoldDB" id="A0AAD9V8Y0"/>
<feature type="compositionally biased region" description="Basic and acidic residues" evidence="7">
    <location>
        <begin position="348"/>
        <end position="360"/>
    </location>
</feature>
<feature type="compositionally biased region" description="Polar residues" evidence="7">
    <location>
        <begin position="338"/>
        <end position="347"/>
    </location>
</feature>
<dbReference type="InterPro" id="IPR013876">
    <property type="entry name" value="TFIIH_BTF_p62_N"/>
</dbReference>
<dbReference type="InterPro" id="IPR005607">
    <property type="entry name" value="BSD_dom"/>
</dbReference>
<evidence type="ECO:0000259" key="8">
    <source>
        <dbReference type="PROSITE" id="PS50858"/>
    </source>
</evidence>
<dbReference type="Gene3D" id="2.30.29.30">
    <property type="entry name" value="Pleckstrin-homology domain (PH domain)/Phosphotyrosine-binding domain (PTB)"/>
    <property type="match status" value="1"/>
</dbReference>
<dbReference type="Pfam" id="PF03909">
    <property type="entry name" value="BSD"/>
    <property type="match status" value="1"/>
</dbReference>
<dbReference type="Pfam" id="PF08567">
    <property type="entry name" value="PH_TFIIH"/>
    <property type="match status" value="1"/>
</dbReference>
<comment type="caution">
    <text evidence="9">The sequence shown here is derived from an EMBL/GenBank/DDBJ whole genome shotgun (WGS) entry which is preliminary data.</text>
</comment>
<dbReference type="InterPro" id="IPR027079">
    <property type="entry name" value="Tfb1/GTF2H1"/>
</dbReference>
<name>A0AAD9V8Y0_ACRCE</name>
<dbReference type="PANTHER" id="PTHR12856">
    <property type="entry name" value="TRANSCRIPTION INITIATION FACTOR IIH-RELATED"/>
    <property type="match status" value="1"/>
</dbReference>
<dbReference type="SMART" id="SM00751">
    <property type="entry name" value="BSD"/>
    <property type="match status" value="2"/>
</dbReference>
<dbReference type="SUPFAM" id="SSF50729">
    <property type="entry name" value="PH domain-like"/>
    <property type="match status" value="1"/>
</dbReference>
<keyword evidence="5" id="KW-0804">Transcription</keyword>
<evidence type="ECO:0000256" key="4">
    <source>
        <dbReference type="ARBA" id="ARBA00023015"/>
    </source>
</evidence>
<dbReference type="Gene3D" id="1.10.3970.10">
    <property type="entry name" value="BSD domain"/>
    <property type="match status" value="1"/>
</dbReference>
<dbReference type="EMBL" id="JARQWQ010000019">
    <property type="protein sequence ID" value="KAK2565594.1"/>
    <property type="molecule type" value="Genomic_DNA"/>
</dbReference>
<evidence type="ECO:0000256" key="1">
    <source>
        <dbReference type="ARBA" id="ARBA00004123"/>
    </source>
</evidence>
<organism evidence="9 10">
    <name type="scientific">Acropora cervicornis</name>
    <name type="common">Staghorn coral</name>
    <dbReference type="NCBI Taxonomy" id="6130"/>
    <lineage>
        <taxon>Eukaryota</taxon>
        <taxon>Metazoa</taxon>
        <taxon>Cnidaria</taxon>
        <taxon>Anthozoa</taxon>
        <taxon>Hexacorallia</taxon>
        <taxon>Scleractinia</taxon>
        <taxon>Astrocoeniina</taxon>
        <taxon>Acroporidae</taxon>
        <taxon>Acropora</taxon>
    </lineage>
</organism>
<keyword evidence="10" id="KW-1185">Reference proteome</keyword>